<evidence type="ECO:0000259" key="8">
    <source>
        <dbReference type="PROSITE" id="PS51144"/>
    </source>
</evidence>
<name>A0A3B3R1Y9_9TELE</name>
<evidence type="ECO:0000256" key="6">
    <source>
        <dbReference type="ARBA" id="ARBA00023239"/>
    </source>
</evidence>
<dbReference type="SUPFAM" id="SSF51069">
    <property type="entry name" value="Carbonic anhydrase"/>
    <property type="match status" value="1"/>
</dbReference>
<dbReference type="GO" id="GO:0008270">
    <property type="term" value="F:zinc ion binding"/>
    <property type="evidence" value="ECO:0007669"/>
    <property type="project" value="UniProtKB-UniRule"/>
</dbReference>
<dbReference type="GO" id="GO:0005886">
    <property type="term" value="C:plasma membrane"/>
    <property type="evidence" value="ECO:0007669"/>
    <property type="project" value="TreeGrafter"/>
</dbReference>
<dbReference type="GO" id="GO:0004089">
    <property type="term" value="F:carbonate dehydratase activity"/>
    <property type="evidence" value="ECO:0007669"/>
    <property type="project" value="UniProtKB-UniRule"/>
</dbReference>
<dbReference type="STRING" id="1676925.ENSPKIP00000012777"/>
<comment type="cofactor">
    <cofactor evidence="7">
        <name>Zn(2+)</name>
        <dbReference type="ChEBI" id="CHEBI:29105"/>
    </cofactor>
</comment>
<evidence type="ECO:0000256" key="4">
    <source>
        <dbReference type="ARBA" id="ARBA00022833"/>
    </source>
</evidence>
<evidence type="ECO:0000256" key="3">
    <source>
        <dbReference type="ARBA" id="ARBA00022723"/>
    </source>
</evidence>
<keyword evidence="4 7" id="KW-0862">Zinc</keyword>
<reference evidence="9" key="1">
    <citation type="submission" date="2025-08" db="UniProtKB">
        <authorList>
            <consortium name="Ensembl"/>
        </authorList>
    </citation>
    <scope>IDENTIFICATION</scope>
</reference>
<proteinExistence type="inferred from homology"/>
<evidence type="ECO:0000313" key="10">
    <source>
        <dbReference type="Proteomes" id="UP000261540"/>
    </source>
</evidence>
<protein>
    <recommendedName>
        <fullName evidence="2 7">Carbonic anhydrase</fullName>
        <ecNumber evidence="2 7">4.2.1.1</ecNumber>
    </recommendedName>
</protein>
<dbReference type="Ensembl" id="ENSPKIT00000037179.1">
    <property type="protein sequence ID" value="ENSPKIP00000012777.1"/>
    <property type="gene ID" value="ENSPKIG00000000437.1"/>
</dbReference>
<feature type="domain" description="Alpha-carbonic anhydrase" evidence="8">
    <location>
        <begin position="22"/>
        <end position="287"/>
    </location>
</feature>
<dbReference type="EC" id="4.2.1.1" evidence="2 7"/>
<dbReference type="InterPro" id="IPR036398">
    <property type="entry name" value="CA_dom_sf"/>
</dbReference>
<dbReference type="InterPro" id="IPR001148">
    <property type="entry name" value="CA_dom"/>
</dbReference>
<comment type="function">
    <text evidence="7">Reversible hydration of carbon dioxide.</text>
</comment>
<dbReference type="GeneTree" id="ENSGT00940000159282"/>
<evidence type="ECO:0000256" key="7">
    <source>
        <dbReference type="RuleBase" id="RU367011"/>
    </source>
</evidence>
<dbReference type="PANTHER" id="PTHR18952:SF19">
    <property type="entry name" value="CARBONIC ANHYDRASE 12"/>
    <property type="match status" value="1"/>
</dbReference>
<dbReference type="SMART" id="SM01057">
    <property type="entry name" value="Carb_anhydrase"/>
    <property type="match status" value="1"/>
</dbReference>
<keyword evidence="5" id="KW-0325">Glycoprotein</keyword>
<reference evidence="9" key="2">
    <citation type="submission" date="2025-09" db="UniProtKB">
        <authorList>
            <consortium name="Ensembl"/>
        </authorList>
    </citation>
    <scope>IDENTIFICATION</scope>
</reference>
<dbReference type="Pfam" id="PF00194">
    <property type="entry name" value="Carb_anhydrase"/>
    <property type="match status" value="1"/>
</dbReference>
<evidence type="ECO:0000256" key="2">
    <source>
        <dbReference type="ARBA" id="ARBA00012925"/>
    </source>
</evidence>
<evidence type="ECO:0000256" key="1">
    <source>
        <dbReference type="ARBA" id="ARBA00010718"/>
    </source>
</evidence>
<keyword evidence="3 7" id="KW-0479">Metal-binding</keyword>
<evidence type="ECO:0000256" key="5">
    <source>
        <dbReference type="ARBA" id="ARBA00023180"/>
    </source>
</evidence>
<dbReference type="AlphaFoldDB" id="A0A3B3R1Y9"/>
<comment type="catalytic activity">
    <reaction evidence="7">
        <text>hydrogencarbonate + H(+) = CO2 + H2O</text>
        <dbReference type="Rhea" id="RHEA:10748"/>
        <dbReference type="ChEBI" id="CHEBI:15377"/>
        <dbReference type="ChEBI" id="CHEBI:15378"/>
        <dbReference type="ChEBI" id="CHEBI:16526"/>
        <dbReference type="ChEBI" id="CHEBI:17544"/>
        <dbReference type="EC" id="4.2.1.1"/>
    </reaction>
</comment>
<dbReference type="Gene3D" id="3.10.200.10">
    <property type="entry name" value="Alpha carbonic anhydrase"/>
    <property type="match status" value="1"/>
</dbReference>
<comment type="similarity">
    <text evidence="1 7">Belongs to the alpha-carbonic anhydrase family.</text>
</comment>
<evidence type="ECO:0000313" key="9">
    <source>
        <dbReference type="Ensembl" id="ENSPKIP00000012777.1"/>
    </source>
</evidence>
<sequence length="321" mass="36252">MNLEMGVFQLSSRRPQIALPNYSCAFNALCVLPGPKGVQHWSKSYPFCGGVFQSPIDLQTPLLQYDPSLVPIEVHNYDLLAHEQLTLGNSGHAVKLYLPSKMYILGLPNRYSAVELHVHWGSPNTPAGSEHTIDGKRFAAELHVVHFNSKKYSNVSVAADKSDGLAVLAVLIEVGEFNPAFDQLLKFINGVKFRDQKVQVPAFNIRHLLPLRLDQYYRYDGSLTTPPCYPSVLWTVFRNPITISHTQFLTLATAIYSSREREPIPVPLDGNYRTPQSTDQRVILVSFREGEIFFVFRAKRNQERNKNIVEKPEGDHGFSEV</sequence>
<dbReference type="FunFam" id="3.10.200.10:FF:000003">
    <property type="entry name" value="Carbonic anhydrase 12"/>
    <property type="match status" value="1"/>
</dbReference>
<dbReference type="Proteomes" id="UP000261540">
    <property type="component" value="Unplaced"/>
</dbReference>
<dbReference type="PROSITE" id="PS00162">
    <property type="entry name" value="ALPHA_CA_1"/>
    <property type="match status" value="1"/>
</dbReference>
<keyword evidence="6 7" id="KW-0456">Lyase</keyword>
<organism evidence="9 10">
    <name type="scientific">Paramormyrops kingsleyae</name>
    <dbReference type="NCBI Taxonomy" id="1676925"/>
    <lineage>
        <taxon>Eukaryota</taxon>
        <taxon>Metazoa</taxon>
        <taxon>Chordata</taxon>
        <taxon>Craniata</taxon>
        <taxon>Vertebrata</taxon>
        <taxon>Euteleostomi</taxon>
        <taxon>Actinopterygii</taxon>
        <taxon>Neopterygii</taxon>
        <taxon>Teleostei</taxon>
        <taxon>Osteoglossocephala</taxon>
        <taxon>Osteoglossomorpha</taxon>
        <taxon>Osteoglossiformes</taxon>
        <taxon>Mormyridae</taxon>
        <taxon>Paramormyrops</taxon>
    </lineage>
</organism>
<dbReference type="PROSITE" id="PS51144">
    <property type="entry name" value="ALPHA_CA_2"/>
    <property type="match status" value="1"/>
</dbReference>
<dbReference type="InterPro" id="IPR018338">
    <property type="entry name" value="Carbonic_anhydrase_a-class_CS"/>
</dbReference>
<dbReference type="InterPro" id="IPR023561">
    <property type="entry name" value="Carbonic_anhydrase_a-class"/>
</dbReference>
<keyword evidence="10" id="KW-1185">Reference proteome</keyword>
<accession>A0A3B3R1Y9</accession>
<dbReference type="PANTHER" id="PTHR18952">
    <property type="entry name" value="CARBONIC ANHYDRASE"/>
    <property type="match status" value="1"/>
</dbReference>